<dbReference type="GO" id="GO:0000226">
    <property type="term" value="P:microtubule cytoskeleton organization"/>
    <property type="evidence" value="ECO:0007669"/>
    <property type="project" value="TreeGrafter"/>
</dbReference>
<comment type="caution">
    <text evidence="2">The sequence shown here is derived from an EMBL/GenBank/DDBJ whole genome shotgun (WGS) entry which is preliminary data.</text>
</comment>
<accession>A0AAV2RQH8</accession>
<dbReference type="InterPro" id="IPR033162">
    <property type="entry name" value="TBCD"/>
</dbReference>
<organism evidence="2 3">
    <name type="scientific">Meganyctiphanes norvegica</name>
    <name type="common">Northern krill</name>
    <name type="synonym">Thysanopoda norvegica</name>
    <dbReference type="NCBI Taxonomy" id="48144"/>
    <lineage>
        <taxon>Eukaryota</taxon>
        <taxon>Metazoa</taxon>
        <taxon>Ecdysozoa</taxon>
        <taxon>Arthropoda</taxon>
        <taxon>Crustacea</taxon>
        <taxon>Multicrustacea</taxon>
        <taxon>Malacostraca</taxon>
        <taxon>Eumalacostraca</taxon>
        <taxon>Eucarida</taxon>
        <taxon>Euphausiacea</taxon>
        <taxon>Euphausiidae</taxon>
        <taxon>Meganyctiphanes</taxon>
    </lineage>
</organism>
<protein>
    <submittedName>
        <fullName evidence="2">Uncharacterized protein</fullName>
    </submittedName>
</protein>
<sequence length="180" mass="20464">MDEVATGDAEGDVGVASTLDMFREHEQVRQMLVSIPTAVKLPITAEKAFEDLKTLLDEYQEQPHLMDPYLEDLLGLLVALTRDNTQTTEVTSQGFKYLWLFTKVRGYKTIVKKLPHEVKDLLPVLKLLESEEVKSDFYGSYVLLMWISIIVYMPFNMMGFDTTAIAPQEGDTVQPTVVER</sequence>
<dbReference type="PANTHER" id="PTHR12658">
    <property type="entry name" value="BETA-TUBULIN COFACTOR D"/>
    <property type="match status" value="1"/>
</dbReference>
<dbReference type="Proteomes" id="UP001497623">
    <property type="component" value="Unassembled WGS sequence"/>
</dbReference>
<dbReference type="EMBL" id="CAXKWB010028602">
    <property type="protein sequence ID" value="CAL4133840.1"/>
    <property type="molecule type" value="Genomic_DNA"/>
</dbReference>
<proteinExistence type="predicted"/>
<dbReference type="GO" id="GO:0034333">
    <property type="term" value="P:adherens junction assembly"/>
    <property type="evidence" value="ECO:0007669"/>
    <property type="project" value="TreeGrafter"/>
</dbReference>
<dbReference type="GO" id="GO:0016328">
    <property type="term" value="C:lateral plasma membrane"/>
    <property type="evidence" value="ECO:0007669"/>
    <property type="project" value="TreeGrafter"/>
</dbReference>
<feature type="transmembrane region" description="Helical" evidence="1">
    <location>
        <begin position="137"/>
        <end position="155"/>
    </location>
</feature>
<keyword evidence="3" id="KW-1185">Reference proteome</keyword>
<keyword evidence="1" id="KW-1133">Transmembrane helix</keyword>
<evidence type="ECO:0000313" key="2">
    <source>
        <dbReference type="EMBL" id="CAL4133840.1"/>
    </source>
</evidence>
<dbReference type="GO" id="GO:0007021">
    <property type="term" value="P:tubulin complex assembly"/>
    <property type="evidence" value="ECO:0007669"/>
    <property type="project" value="InterPro"/>
</dbReference>
<dbReference type="GO" id="GO:0048487">
    <property type="term" value="F:beta-tubulin binding"/>
    <property type="evidence" value="ECO:0007669"/>
    <property type="project" value="InterPro"/>
</dbReference>
<keyword evidence="1" id="KW-0812">Transmembrane</keyword>
<reference evidence="2 3" key="1">
    <citation type="submission" date="2024-05" db="EMBL/GenBank/DDBJ databases">
        <authorList>
            <person name="Wallberg A."/>
        </authorList>
    </citation>
    <scope>NUCLEOTIDE SEQUENCE [LARGE SCALE GENOMIC DNA]</scope>
</reference>
<keyword evidence="1" id="KW-0472">Membrane</keyword>
<dbReference type="GO" id="GO:0007023">
    <property type="term" value="P:post-chaperonin tubulin folding pathway"/>
    <property type="evidence" value="ECO:0007669"/>
    <property type="project" value="InterPro"/>
</dbReference>
<dbReference type="PANTHER" id="PTHR12658:SF0">
    <property type="entry name" value="TUBULIN-SPECIFIC CHAPERONE D"/>
    <property type="match status" value="1"/>
</dbReference>
<name>A0AAV2RQH8_MEGNR</name>
<feature type="non-terminal residue" evidence="2">
    <location>
        <position position="180"/>
    </location>
</feature>
<dbReference type="GO" id="GO:0005096">
    <property type="term" value="F:GTPase activator activity"/>
    <property type="evidence" value="ECO:0007669"/>
    <property type="project" value="InterPro"/>
</dbReference>
<dbReference type="AlphaFoldDB" id="A0AAV2RQH8"/>
<evidence type="ECO:0000256" key="1">
    <source>
        <dbReference type="SAM" id="Phobius"/>
    </source>
</evidence>
<gene>
    <name evidence="2" type="ORF">MNOR_LOCUS27338</name>
</gene>
<dbReference type="Pfam" id="PF23579">
    <property type="entry name" value="ARM_TBCD"/>
    <property type="match status" value="1"/>
</dbReference>
<dbReference type="GO" id="GO:0070830">
    <property type="term" value="P:bicellular tight junction assembly"/>
    <property type="evidence" value="ECO:0007669"/>
    <property type="project" value="TreeGrafter"/>
</dbReference>
<evidence type="ECO:0000313" key="3">
    <source>
        <dbReference type="Proteomes" id="UP001497623"/>
    </source>
</evidence>